<evidence type="ECO:0000313" key="2">
    <source>
        <dbReference type="EMBL" id="GBM40640.1"/>
    </source>
</evidence>
<reference evidence="2 3" key="1">
    <citation type="journal article" date="2019" name="Sci. Rep.">
        <title>Orb-weaving spider Araneus ventricosus genome elucidates the spidroin gene catalogue.</title>
        <authorList>
            <person name="Kono N."/>
            <person name="Nakamura H."/>
            <person name="Ohtoshi R."/>
            <person name="Moran D.A.P."/>
            <person name="Shinohara A."/>
            <person name="Yoshida Y."/>
            <person name="Fujiwara M."/>
            <person name="Mori M."/>
            <person name="Tomita M."/>
            <person name="Arakawa K."/>
        </authorList>
    </citation>
    <scope>NUCLEOTIDE SEQUENCE [LARGE SCALE GENOMIC DNA]</scope>
</reference>
<dbReference type="EMBL" id="BGPR01000937">
    <property type="protein sequence ID" value="GBM40640.1"/>
    <property type="molecule type" value="Genomic_DNA"/>
</dbReference>
<gene>
    <name evidence="2" type="ORF">AVEN_251007_1</name>
</gene>
<dbReference type="AlphaFoldDB" id="A0A4Y2FGG9"/>
<sequence length="91" mass="10475">MSVKLAPADMILQFTLSKLRTYANTWMQVYLFNTYLKHLLTEIETSKKTLPPNAQETRRGQPANTEPPGPESITKQYNPHHKHPAILKPYV</sequence>
<name>A0A4Y2FGG9_ARAVE</name>
<keyword evidence="3" id="KW-1185">Reference proteome</keyword>
<evidence type="ECO:0000256" key="1">
    <source>
        <dbReference type="SAM" id="MobiDB-lite"/>
    </source>
</evidence>
<evidence type="ECO:0000313" key="3">
    <source>
        <dbReference type="Proteomes" id="UP000499080"/>
    </source>
</evidence>
<comment type="caution">
    <text evidence="2">The sequence shown here is derived from an EMBL/GenBank/DDBJ whole genome shotgun (WGS) entry which is preliminary data.</text>
</comment>
<dbReference type="Proteomes" id="UP000499080">
    <property type="component" value="Unassembled WGS sequence"/>
</dbReference>
<protein>
    <submittedName>
        <fullName evidence="2">Uncharacterized protein</fullName>
    </submittedName>
</protein>
<feature type="region of interest" description="Disordered" evidence="1">
    <location>
        <begin position="47"/>
        <end position="91"/>
    </location>
</feature>
<accession>A0A4Y2FGG9</accession>
<organism evidence="2 3">
    <name type="scientific">Araneus ventricosus</name>
    <name type="common">Orbweaver spider</name>
    <name type="synonym">Epeira ventricosa</name>
    <dbReference type="NCBI Taxonomy" id="182803"/>
    <lineage>
        <taxon>Eukaryota</taxon>
        <taxon>Metazoa</taxon>
        <taxon>Ecdysozoa</taxon>
        <taxon>Arthropoda</taxon>
        <taxon>Chelicerata</taxon>
        <taxon>Arachnida</taxon>
        <taxon>Araneae</taxon>
        <taxon>Araneomorphae</taxon>
        <taxon>Entelegynae</taxon>
        <taxon>Araneoidea</taxon>
        <taxon>Araneidae</taxon>
        <taxon>Araneus</taxon>
    </lineage>
</organism>
<proteinExistence type="predicted"/>